<comment type="function">
    <text evidence="5">One of two assembly initiator proteins, it binds directly to the 5'-end of the 23S rRNA, where it nucleates assembly of the 50S subunit.</text>
</comment>
<dbReference type="GO" id="GO:0006412">
    <property type="term" value="P:translation"/>
    <property type="evidence" value="ECO:0007669"/>
    <property type="project" value="UniProtKB-UniRule"/>
</dbReference>
<dbReference type="AlphaFoldDB" id="K2FVR7"/>
<proteinExistence type="inferred from homology"/>
<comment type="caution">
    <text evidence="7">The sequence shown here is derived from an EMBL/GenBank/DDBJ whole genome shotgun (WGS) entry which is preliminary data.</text>
</comment>
<evidence type="ECO:0000256" key="3">
    <source>
        <dbReference type="ARBA" id="ARBA00023274"/>
    </source>
</evidence>
<comment type="subunit">
    <text evidence="5">Part of the 50S ribosomal subunit.</text>
</comment>
<dbReference type="InterPro" id="IPR057264">
    <property type="entry name" value="Ribosomal_uL24_C"/>
</dbReference>
<dbReference type="GO" id="GO:0019843">
    <property type="term" value="F:rRNA binding"/>
    <property type="evidence" value="ECO:0007669"/>
    <property type="project" value="UniProtKB-UniRule"/>
</dbReference>
<keyword evidence="2 5" id="KW-0689">Ribosomal protein</keyword>
<keyword evidence="5" id="KW-0694">RNA-binding</keyword>
<dbReference type="CDD" id="cd06089">
    <property type="entry name" value="KOW_RPL26"/>
    <property type="match status" value="1"/>
</dbReference>
<dbReference type="InterPro" id="IPR008991">
    <property type="entry name" value="Translation_prot_SH3-like_sf"/>
</dbReference>
<organism evidence="7">
    <name type="scientific">uncultured bacterium</name>
    <name type="common">gcode 4</name>
    <dbReference type="NCBI Taxonomy" id="1234023"/>
    <lineage>
        <taxon>Bacteria</taxon>
        <taxon>environmental samples</taxon>
    </lineage>
</organism>
<dbReference type="EMBL" id="AMFJ01001003">
    <property type="protein sequence ID" value="EKE25952.1"/>
    <property type="molecule type" value="Genomic_DNA"/>
</dbReference>
<dbReference type="Pfam" id="PF17136">
    <property type="entry name" value="ribosomal_L24"/>
    <property type="match status" value="1"/>
</dbReference>
<gene>
    <name evidence="5 7" type="primary">rplX</name>
    <name evidence="7" type="ORF">ACD_4C00487G0008</name>
</gene>
<dbReference type="NCBIfam" id="TIGR01079">
    <property type="entry name" value="rplX_bact"/>
    <property type="match status" value="1"/>
</dbReference>
<dbReference type="InterPro" id="IPR014722">
    <property type="entry name" value="Rib_uL2_dom2"/>
</dbReference>
<sequence>MKVRSWDKVIVTTWKDKGKEWKILAVDLNKSRVLVEGVNIVTRHIKRQWNNPGQIVKSEKAIHVSNVALKCPTTWKPTRIWMKIEDSKKTRISKKSWKTI</sequence>
<dbReference type="GO" id="GO:0003735">
    <property type="term" value="F:structural constituent of ribosome"/>
    <property type="evidence" value="ECO:0007669"/>
    <property type="project" value="InterPro"/>
</dbReference>
<keyword evidence="5" id="KW-0699">rRNA-binding</keyword>
<dbReference type="InterPro" id="IPR003256">
    <property type="entry name" value="Ribosomal_uL24"/>
</dbReference>
<evidence type="ECO:0000256" key="1">
    <source>
        <dbReference type="ARBA" id="ARBA00010618"/>
    </source>
</evidence>
<evidence type="ECO:0000313" key="7">
    <source>
        <dbReference type="EMBL" id="EKE25952.1"/>
    </source>
</evidence>
<dbReference type="GO" id="GO:1990904">
    <property type="term" value="C:ribonucleoprotein complex"/>
    <property type="evidence" value="ECO:0007669"/>
    <property type="project" value="UniProtKB-KW"/>
</dbReference>
<reference evidence="7" key="1">
    <citation type="journal article" date="2012" name="Science">
        <title>Fermentation, hydrogen, and sulfur metabolism in multiple uncultivated bacterial phyla.</title>
        <authorList>
            <person name="Wrighton K.C."/>
            <person name="Thomas B.C."/>
            <person name="Sharon I."/>
            <person name="Miller C.S."/>
            <person name="Castelle C.J."/>
            <person name="VerBerkmoes N.C."/>
            <person name="Wilkins M.J."/>
            <person name="Hettich R.L."/>
            <person name="Lipton M.S."/>
            <person name="Williams K.H."/>
            <person name="Long P.E."/>
            <person name="Banfield J.F."/>
        </authorList>
    </citation>
    <scope>NUCLEOTIDE SEQUENCE [LARGE SCALE GENOMIC DNA]</scope>
</reference>
<accession>K2FVR7</accession>
<comment type="function">
    <text evidence="5">One of the proteins that surrounds the polypeptide exit tunnel on the outside of the subunit.</text>
</comment>
<evidence type="ECO:0000256" key="5">
    <source>
        <dbReference type="HAMAP-Rule" id="MF_01326"/>
    </source>
</evidence>
<comment type="similarity">
    <text evidence="1 5">Belongs to the universal ribosomal protein uL24 family.</text>
</comment>
<dbReference type="InterPro" id="IPR041988">
    <property type="entry name" value="Ribosomal_uL24_KOW"/>
</dbReference>
<protein>
    <recommendedName>
        <fullName evidence="4 5">Large ribosomal subunit protein uL24</fullName>
    </recommendedName>
</protein>
<feature type="domain" description="Large ribosomal subunit protein uL24 C-terminal" evidence="6">
    <location>
        <begin position="38"/>
        <end position="99"/>
    </location>
</feature>
<dbReference type="HAMAP" id="MF_01326_B">
    <property type="entry name" value="Ribosomal_uL24_B"/>
    <property type="match status" value="1"/>
</dbReference>
<dbReference type="Gene3D" id="2.30.30.30">
    <property type="match status" value="1"/>
</dbReference>
<dbReference type="PANTHER" id="PTHR12903">
    <property type="entry name" value="MITOCHONDRIAL RIBOSOMAL PROTEIN L24"/>
    <property type="match status" value="1"/>
</dbReference>
<name>K2FVR7_9BACT</name>
<evidence type="ECO:0000259" key="6">
    <source>
        <dbReference type="Pfam" id="PF17136"/>
    </source>
</evidence>
<evidence type="ECO:0000256" key="2">
    <source>
        <dbReference type="ARBA" id="ARBA00022980"/>
    </source>
</evidence>
<dbReference type="GO" id="GO:0005840">
    <property type="term" value="C:ribosome"/>
    <property type="evidence" value="ECO:0007669"/>
    <property type="project" value="UniProtKB-KW"/>
</dbReference>
<keyword evidence="3 5" id="KW-0687">Ribonucleoprotein</keyword>
<evidence type="ECO:0000256" key="4">
    <source>
        <dbReference type="ARBA" id="ARBA00035206"/>
    </source>
</evidence>
<dbReference type="SUPFAM" id="SSF50104">
    <property type="entry name" value="Translation proteins SH3-like domain"/>
    <property type="match status" value="1"/>
</dbReference>